<dbReference type="Proteomes" id="UP000000314">
    <property type="component" value="Chromosome 1"/>
</dbReference>
<proteinExistence type="predicted"/>
<dbReference type="OrthoDB" id="3992718at2759"/>
<organism evidence="2 3">
    <name type="scientific">Komagataella phaffii (strain GS115 / ATCC 20864)</name>
    <name type="common">Yeast</name>
    <name type="synonym">Pichia pastoris</name>
    <dbReference type="NCBI Taxonomy" id="644223"/>
    <lineage>
        <taxon>Eukaryota</taxon>
        <taxon>Fungi</taxon>
        <taxon>Dikarya</taxon>
        <taxon>Ascomycota</taxon>
        <taxon>Saccharomycotina</taxon>
        <taxon>Pichiomycetes</taxon>
        <taxon>Pichiales</taxon>
        <taxon>Pichiaceae</taxon>
        <taxon>Komagataella</taxon>
    </lineage>
</organism>
<dbReference type="Gene3D" id="3.70.10.10">
    <property type="match status" value="1"/>
</dbReference>
<evidence type="ECO:0000313" key="2">
    <source>
        <dbReference type="EMBL" id="CAY68558.1"/>
    </source>
</evidence>
<gene>
    <name evidence="2" type="ordered locus">PAS_FragB_0028</name>
</gene>
<dbReference type="GO" id="GO:0000076">
    <property type="term" value="P:DNA replication checkpoint signaling"/>
    <property type="evidence" value="ECO:0007669"/>
    <property type="project" value="TreeGrafter"/>
</dbReference>
<dbReference type="GO" id="GO:0030896">
    <property type="term" value="C:checkpoint clamp complex"/>
    <property type="evidence" value="ECO:0007669"/>
    <property type="project" value="InterPro"/>
</dbReference>
<feature type="region of interest" description="Disordered" evidence="1">
    <location>
        <begin position="379"/>
        <end position="412"/>
    </location>
</feature>
<dbReference type="HOGENOM" id="CLU_546420_0_0_1"/>
<sequence>MFSFLGVISSQENQQLWVRTIYSLSQISEHVQMKIRKYANGSDEIILESLNLSRTTLLRCQFGKSFFSKFSINGELPISKNAKQKFSEVAILLNSRSFSLLFKSFRVDDVDLLKFSLAEVEDTEQRLRTVNNKLFVEVVQKTQTKKLYALNYVGNEKIQETNIIQAYKEQLKRQESRGRKRAEDVVQTDDSICHINMDVSILKEFFDMLPNNVVDFKIDIYPDLRKCSFQGFDKQQLLSNKVNSLLKQPISLSVAFFLNEFNEDNIDQQLENKLSIIFPLKEFRAFVSLLNEFNDRNKFFKTTSSENGTTQGVNVNNDVDLLFRDQGWPILFEKDWKNVCRLVLVQLTESDEIVNLTNKEIETKELNVADFKGRRLLSMEREQERNTPMPETNTASKENAPPPQPQENGGEYAEPLFVPQDEEYTENDTFSYGEVTEVRWNRLKEISINSDDIQVQESMNCGDDNTGRKRPRLYRNTDESDEEMELGPTQIDRVQGLFD</sequence>
<dbReference type="AlphaFoldDB" id="C4QZ84"/>
<dbReference type="GO" id="GO:0031573">
    <property type="term" value="P:mitotic intra-S DNA damage checkpoint signaling"/>
    <property type="evidence" value="ECO:0007669"/>
    <property type="project" value="TreeGrafter"/>
</dbReference>
<dbReference type="KEGG" id="ppa:PAS_FragB_0028"/>
<keyword evidence="3" id="KW-1185">Reference proteome</keyword>
<name>C4QZ84_KOMPG</name>
<dbReference type="PANTHER" id="PTHR15237">
    <property type="entry name" value="DNA REPAIR PROTEIN RAD9"/>
    <property type="match status" value="1"/>
</dbReference>
<dbReference type="GeneID" id="8197470"/>
<dbReference type="PANTHER" id="PTHR15237:SF0">
    <property type="entry name" value="CELL CYCLE CHECKPOINT CONTROL PROTEIN"/>
    <property type="match status" value="1"/>
</dbReference>
<protein>
    <recommendedName>
        <fullName evidence="4">DNA damage checkpoint protein</fullName>
    </recommendedName>
</protein>
<dbReference type="InterPro" id="IPR007268">
    <property type="entry name" value="Rad9/Ddc1"/>
</dbReference>
<reference evidence="2 3" key="1">
    <citation type="journal article" date="2009" name="Nat. Biotechnol.">
        <title>Genome sequence of the recombinant protein production host Pichia pastoris.</title>
        <authorList>
            <person name="De Schutter K."/>
            <person name="Lin Y.C."/>
            <person name="Tiels P."/>
            <person name="Van Hecke A."/>
            <person name="Glinka S."/>
            <person name="Weber-Lehmann J."/>
            <person name="Rouze P."/>
            <person name="Van de Peer Y."/>
            <person name="Callewaert N."/>
        </authorList>
    </citation>
    <scope>NUCLEOTIDE SEQUENCE [LARGE SCALE GENOMIC DNA]</scope>
    <source>
        <strain evidence="3">GS115 / ATCC 20864</strain>
    </source>
</reference>
<evidence type="ECO:0000313" key="3">
    <source>
        <dbReference type="Proteomes" id="UP000000314"/>
    </source>
</evidence>
<evidence type="ECO:0000256" key="1">
    <source>
        <dbReference type="SAM" id="MobiDB-lite"/>
    </source>
</evidence>
<dbReference type="EMBL" id="FN392319">
    <property type="protein sequence ID" value="CAY68558.1"/>
    <property type="molecule type" value="Genomic_DNA"/>
</dbReference>
<dbReference type="RefSeq" id="XP_002490838.1">
    <property type="nucleotide sequence ID" value="XM_002490793.1"/>
</dbReference>
<dbReference type="eggNOG" id="ENOG502QT39">
    <property type="taxonomic scope" value="Eukaryota"/>
</dbReference>
<feature type="region of interest" description="Disordered" evidence="1">
    <location>
        <begin position="457"/>
        <end position="499"/>
    </location>
</feature>
<dbReference type="GO" id="GO:0006281">
    <property type="term" value="P:DNA repair"/>
    <property type="evidence" value="ECO:0007669"/>
    <property type="project" value="TreeGrafter"/>
</dbReference>
<dbReference type="STRING" id="644223.C4QZ84"/>
<evidence type="ECO:0008006" key="4">
    <source>
        <dbReference type="Google" id="ProtNLM"/>
    </source>
</evidence>
<accession>C4QZ84</accession>
<dbReference type="InParanoid" id="C4QZ84"/>
<dbReference type="FunCoup" id="C4QZ84">
    <property type="interactions" value="142"/>
</dbReference>
<dbReference type="GO" id="GO:0071479">
    <property type="term" value="P:cellular response to ionizing radiation"/>
    <property type="evidence" value="ECO:0007669"/>
    <property type="project" value="TreeGrafter"/>
</dbReference>